<sequence length="42" mass="4774">MEMLSKQVIINIISAIVGGIVVTIFSNINKISCWIKERKRLN</sequence>
<dbReference type="RefSeq" id="WP_281837329.1">
    <property type="nucleotide sequence ID" value="NZ_BSDY01000021.1"/>
</dbReference>
<dbReference type="AlphaFoldDB" id="A0A9W6GPN5"/>
<comment type="caution">
    <text evidence="2">The sequence shown here is derived from an EMBL/GenBank/DDBJ whole genome shotgun (WGS) entry which is preliminary data.</text>
</comment>
<keyword evidence="1" id="KW-0812">Transmembrane</keyword>
<proteinExistence type="predicted"/>
<keyword evidence="3" id="KW-1185">Reference proteome</keyword>
<evidence type="ECO:0000313" key="3">
    <source>
        <dbReference type="Proteomes" id="UP001144471"/>
    </source>
</evidence>
<evidence type="ECO:0000313" key="2">
    <source>
        <dbReference type="EMBL" id="GLI57651.1"/>
    </source>
</evidence>
<dbReference type="EMBL" id="BSDY01000021">
    <property type="protein sequence ID" value="GLI57651.1"/>
    <property type="molecule type" value="Genomic_DNA"/>
</dbReference>
<evidence type="ECO:0000256" key="1">
    <source>
        <dbReference type="SAM" id="Phobius"/>
    </source>
</evidence>
<organism evidence="2 3">
    <name type="scientific">Propionigenium maris DSM 9537</name>
    <dbReference type="NCBI Taxonomy" id="1123000"/>
    <lineage>
        <taxon>Bacteria</taxon>
        <taxon>Fusobacteriati</taxon>
        <taxon>Fusobacteriota</taxon>
        <taxon>Fusobacteriia</taxon>
        <taxon>Fusobacteriales</taxon>
        <taxon>Fusobacteriaceae</taxon>
        <taxon>Propionigenium</taxon>
    </lineage>
</organism>
<accession>A0A9W6GPN5</accession>
<protein>
    <submittedName>
        <fullName evidence="2">Uncharacterized protein</fullName>
    </submittedName>
</protein>
<keyword evidence="1" id="KW-0472">Membrane</keyword>
<feature type="transmembrane region" description="Helical" evidence="1">
    <location>
        <begin position="6"/>
        <end position="28"/>
    </location>
</feature>
<gene>
    <name evidence="2" type="ORF">PM10SUCC1_31650</name>
</gene>
<keyword evidence="1" id="KW-1133">Transmembrane helix</keyword>
<reference evidence="2" key="1">
    <citation type="submission" date="2022-12" db="EMBL/GenBank/DDBJ databases">
        <title>Reference genome sequencing for broad-spectrum identification of bacterial and archaeal isolates by mass spectrometry.</title>
        <authorList>
            <person name="Sekiguchi Y."/>
            <person name="Tourlousse D.M."/>
        </authorList>
    </citation>
    <scope>NUCLEOTIDE SEQUENCE</scope>
    <source>
        <strain evidence="2">10succ1</strain>
    </source>
</reference>
<name>A0A9W6GPN5_9FUSO</name>
<dbReference type="Proteomes" id="UP001144471">
    <property type="component" value="Unassembled WGS sequence"/>
</dbReference>